<dbReference type="GO" id="GO:0008757">
    <property type="term" value="F:S-adenosylmethionine-dependent methyltransferase activity"/>
    <property type="evidence" value="ECO:0007669"/>
    <property type="project" value="InterPro"/>
</dbReference>
<dbReference type="InterPro" id="IPR052356">
    <property type="entry name" value="Thiol_S-MT"/>
</dbReference>
<dbReference type="GeneID" id="110074161"/>
<proteinExistence type="predicted"/>
<gene>
    <name evidence="3" type="primary">LOC110074161</name>
</gene>
<name>A0A6J0SXG5_9SAUR</name>
<dbReference type="InParanoid" id="A0A6J0SXG5"/>
<reference evidence="2" key="1">
    <citation type="submission" date="2025-05" db="UniProtKB">
        <authorList>
            <consortium name="RefSeq"/>
        </authorList>
    </citation>
    <scope>NUCLEOTIDE SEQUENCE [LARGE SCALE GENOMIC DNA]</scope>
</reference>
<dbReference type="RefSeq" id="XP_020639748.2">
    <property type="nucleotide sequence ID" value="XM_020784089.2"/>
</dbReference>
<evidence type="ECO:0000259" key="1">
    <source>
        <dbReference type="Pfam" id="PF08241"/>
    </source>
</evidence>
<dbReference type="InterPro" id="IPR029063">
    <property type="entry name" value="SAM-dependent_MTases_sf"/>
</dbReference>
<reference evidence="3" key="2">
    <citation type="submission" date="2025-08" db="UniProtKB">
        <authorList>
            <consortium name="RefSeq"/>
        </authorList>
    </citation>
    <scope>IDENTIFICATION</scope>
</reference>
<dbReference type="AlphaFoldDB" id="A0A6J0SXG5"/>
<dbReference type="OrthoDB" id="416496at2759"/>
<dbReference type="KEGG" id="pvt:110074161"/>
<dbReference type="Gene3D" id="3.40.50.150">
    <property type="entry name" value="Vaccinia Virus protein VP39"/>
    <property type="match status" value="1"/>
</dbReference>
<keyword evidence="2" id="KW-1185">Reference proteome</keyword>
<protein>
    <submittedName>
        <fullName evidence="3">Thiol S-methyltransferase TMT1A-like</fullName>
    </submittedName>
</protein>
<evidence type="ECO:0000313" key="3">
    <source>
        <dbReference type="RefSeq" id="XP_020639748.2"/>
    </source>
</evidence>
<dbReference type="FunCoup" id="A0A6J0SXG5">
    <property type="interactions" value="69"/>
</dbReference>
<organism evidence="2 3">
    <name type="scientific">Pogona vitticeps</name>
    <name type="common">central bearded dragon</name>
    <dbReference type="NCBI Taxonomy" id="103695"/>
    <lineage>
        <taxon>Eukaryota</taxon>
        <taxon>Metazoa</taxon>
        <taxon>Chordata</taxon>
        <taxon>Craniata</taxon>
        <taxon>Vertebrata</taxon>
        <taxon>Euteleostomi</taxon>
        <taxon>Lepidosauria</taxon>
        <taxon>Squamata</taxon>
        <taxon>Bifurcata</taxon>
        <taxon>Unidentata</taxon>
        <taxon>Episquamata</taxon>
        <taxon>Toxicofera</taxon>
        <taxon>Iguania</taxon>
        <taxon>Acrodonta</taxon>
        <taxon>Agamidae</taxon>
        <taxon>Amphibolurinae</taxon>
        <taxon>Pogona</taxon>
    </lineage>
</organism>
<dbReference type="Proteomes" id="UP001652642">
    <property type="component" value="Chromosome 2"/>
</dbReference>
<dbReference type="PANTHER" id="PTHR45036">
    <property type="entry name" value="METHYLTRANSFERASE LIKE 7B"/>
    <property type="match status" value="1"/>
</dbReference>
<feature type="domain" description="Methyltransferase type 11" evidence="1">
    <location>
        <begin position="75"/>
        <end position="172"/>
    </location>
</feature>
<evidence type="ECO:0000313" key="2">
    <source>
        <dbReference type="Proteomes" id="UP001652642"/>
    </source>
</evidence>
<dbReference type="InterPro" id="IPR013216">
    <property type="entry name" value="Methyltransf_11"/>
</dbReference>
<accession>A0A6J0SXG5</accession>
<dbReference type="PANTHER" id="PTHR45036:SF1">
    <property type="entry name" value="METHYLTRANSFERASE LIKE 7A"/>
    <property type="match status" value="1"/>
</dbReference>
<dbReference type="SUPFAM" id="SSF53335">
    <property type="entry name" value="S-adenosyl-L-methionine-dependent methyltransferases"/>
    <property type="match status" value="1"/>
</dbReference>
<dbReference type="CDD" id="cd02440">
    <property type="entry name" value="AdoMet_MTases"/>
    <property type="match status" value="1"/>
</dbReference>
<sequence length="244" mass="27486">MELLIPLLQRCVQLLALPIYVLTFLGCWDSICKKIFPFWMKRMAKSYNEKLHREKQQLFSHLADFAGSSGQVSLLEIGAGTGANFSFYPPGCRVTCTDPNPNFQQYLLSSIAENRHLQFEGFVVAAAEDLRPVPDSSVDVVVGTLVLCSVADVAAVLKEVLRVLRPGGAFYFMEHVAAHRSSWTYFWQQVCTPTWKSVADGCSLERETWKDLEKANFSELNLRHIKAPLNWSLVEPHILGHAVK</sequence>
<dbReference type="Pfam" id="PF08241">
    <property type="entry name" value="Methyltransf_11"/>
    <property type="match status" value="1"/>
</dbReference>